<evidence type="ECO:0000256" key="6">
    <source>
        <dbReference type="SAM" id="Phobius"/>
    </source>
</evidence>
<organism evidence="7 8">
    <name type="scientific">Candidatus Defluviibacterium haderslevense</name>
    <dbReference type="NCBI Taxonomy" id="2981993"/>
    <lineage>
        <taxon>Bacteria</taxon>
        <taxon>Pseudomonadati</taxon>
        <taxon>Bacteroidota</taxon>
        <taxon>Saprospiria</taxon>
        <taxon>Saprospirales</taxon>
        <taxon>Saprospiraceae</taxon>
        <taxon>Candidatus Defluviibacterium</taxon>
    </lineage>
</organism>
<dbReference type="PANTHER" id="PTHR30250">
    <property type="entry name" value="PST FAMILY PREDICTED COLANIC ACID TRANSPORTER"/>
    <property type="match status" value="1"/>
</dbReference>
<feature type="transmembrane region" description="Helical" evidence="6">
    <location>
        <begin position="381"/>
        <end position="405"/>
    </location>
</feature>
<reference evidence="7 8" key="1">
    <citation type="submission" date="2020-10" db="EMBL/GenBank/DDBJ databases">
        <title>Connecting structure to function with the recovery of over 1000 high-quality activated sludge metagenome-assembled genomes encoding full-length rRNA genes using long-read sequencing.</title>
        <authorList>
            <person name="Singleton C.M."/>
            <person name="Petriglieri F."/>
            <person name="Kristensen J.M."/>
            <person name="Kirkegaard R.H."/>
            <person name="Michaelsen T.Y."/>
            <person name="Andersen M.H."/>
            <person name="Karst S.M."/>
            <person name="Dueholm M.S."/>
            <person name="Nielsen P.H."/>
            <person name="Albertsen M."/>
        </authorList>
    </citation>
    <scope>NUCLEOTIDE SEQUENCE [LARGE SCALE GENOMIC DNA]</scope>
    <source>
        <strain evidence="7">Ribe_18-Q3-R11-54_BAT3C.373</strain>
    </source>
</reference>
<keyword evidence="4 6" id="KW-1133">Transmembrane helix</keyword>
<feature type="transmembrane region" description="Helical" evidence="6">
    <location>
        <begin position="45"/>
        <end position="65"/>
    </location>
</feature>
<feature type="transmembrane region" description="Helical" evidence="6">
    <location>
        <begin position="85"/>
        <end position="103"/>
    </location>
</feature>
<comment type="caution">
    <text evidence="7">The sequence shown here is derived from an EMBL/GenBank/DDBJ whole genome shotgun (WGS) entry which is preliminary data.</text>
</comment>
<dbReference type="Pfam" id="PF13440">
    <property type="entry name" value="Polysacc_synt_3"/>
    <property type="match status" value="1"/>
</dbReference>
<gene>
    <name evidence="7" type="ORF">IPO85_02345</name>
</gene>
<evidence type="ECO:0000256" key="5">
    <source>
        <dbReference type="ARBA" id="ARBA00023136"/>
    </source>
</evidence>
<feature type="transmembrane region" description="Helical" evidence="6">
    <location>
        <begin position="441"/>
        <end position="458"/>
    </location>
</feature>
<name>A0A9D7XC50_9BACT</name>
<evidence type="ECO:0000256" key="3">
    <source>
        <dbReference type="ARBA" id="ARBA00022692"/>
    </source>
</evidence>
<feature type="transmembrane region" description="Helical" evidence="6">
    <location>
        <begin position="110"/>
        <end position="131"/>
    </location>
</feature>
<dbReference type="InterPro" id="IPR050833">
    <property type="entry name" value="Poly_Biosynth_Transport"/>
</dbReference>
<evidence type="ECO:0000313" key="7">
    <source>
        <dbReference type="EMBL" id="MBK9716364.1"/>
    </source>
</evidence>
<protein>
    <submittedName>
        <fullName evidence="7">Oligosaccharide flippase family protein</fullName>
    </submittedName>
</protein>
<evidence type="ECO:0000313" key="8">
    <source>
        <dbReference type="Proteomes" id="UP000808349"/>
    </source>
</evidence>
<keyword evidence="5 6" id="KW-0472">Membrane</keyword>
<feature type="transmembrane region" description="Helical" evidence="6">
    <location>
        <begin position="12"/>
        <end position="33"/>
    </location>
</feature>
<keyword evidence="2" id="KW-1003">Cell membrane</keyword>
<proteinExistence type="predicted"/>
<accession>A0A9D7XC50</accession>
<sequence>MNRYFNLINNTFKWQFFATIYITILQVVTLILLGRYLDNTALGSFAVFQMIFRMALAIFDPGMFFSVVQKHEVSSKLLKLLTRHQLVYLFICIIILCFSIIIFKINYISNIILIAFSFLILFLIGIGSYTQQVLILKDKQKDIAIIQMLAYSIELVVLLILIRYYSPVYCFSFSIIIRFFVMYLINYLYGKTLPDSTNGNQIDFDSHIHSSRFNLYNQVLSFIQGHYDTAFIILMFGLSILGPYNLAIEFSFILFSKVNPLFNKSIFPVIAKAKKEQQVPDSMMARQFINFICVIIPLYVILYVNSNSILTWAYLEKGSEIYYYSSFILFVALIKAFNNILFTYLLASGATKSIFYWNTGILLINYSICFILYWNQWSMDHFLYFSVAYSFVVLLFLMIQTSYHFPLFFNEIKSNGLTAFLILFFLVLILFGLQMVLHNPILLLVLSISVYVLLFLILDRKRLFNLLNLKIV</sequence>
<evidence type="ECO:0000256" key="4">
    <source>
        <dbReference type="ARBA" id="ARBA00022989"/>
    </source>
</evidence>
<evidence type="ECO:0000256" key="2">
    <source>
        <dbReference type="ARBA" id="ARBA00022475"/>
    </source>
</evidence>
<keyword evidence="3 6" id="KW-0812">Transmembrane</keyword>
<feature type="transmembrane region" description="Helical" evidence="6">
    <location>
        <begin position="230"/>
        <end position="255"/>
    </location>
</feature>
<dbReference type="PANTHER" id="PTHR30250:SF11">
    <property type="entry name" value="O-ANTIGEN TRANSPORTER-RELATED"/>
    <property type="match status" value="1"/>
</dbReference>
<dbReference type="EMBL" id="JADKFW010000004">
    <property type="protein sequence ID" value="MBK9716364.1"/>
    <property type="molecule type" value="Genomic_DNA"/>
</dbReference>
<feature type="transmembrane region" description="Helical" evidence="6">
    <location>
        <begin position="288"/>
        <end position="315"/>
    </location>
</feature>
<dbReference type="Proteomes" id="UP000808349">
    <property type="component" value="Unassembled WGS sequence"/>
</dbReference>
<dbReference type="AlphaFoldDB" id="A0A9D7XC50"/>
<feature type="transmembrane region" description="Helical" evidence="6">
    <location>
        <begin position="169"/>
        <end position="189"/>
    </location>
</feature>
<feature type="transmembrane region" description="Helical" evidence="6">
    <location>
        <begin position="143"/>
        <end position="162"/>
    </location>
</feature>
<feature type="transmembrane region" description="Helical" evidence="6">
    <location>
        <begin position="321"/>
        <end position="347"/>
    </location>
</feature>
<feature type="transmembrane region" description="Helical" evidence="6">
    <location>
        <begin position="417"/>
        <end position="435"/>
    </location>
</feature>
<dbReference type="GO" id="GO:0005886">
    <property type="term" value="C:plasma membrane"/>
    <property type="evidence" value="ECO:0007669"/>
    <property type="project" value="UniProtKB-SubCell"/>
</dbReference>
<evidence type="ECO:0000256" key="1">
    <source>
        <dbReference type="ARBA" id="ARBA00004651"/>
    </source>
</evidence>
<feature type="transmembrane region" description="Helical" evidence="6">
    <location>
        <begin position="354"/>
        <end position="375"/>
    </location>
</feature>
<comment type="subcellular location">
    <subcellularLocation>
        <location evidence="1">Cell membrane</location>
        <topology evidence="1">Multi-pass membrane protein</topology>
    </subcellularLocation>
</comment>